<feature type="compositionally biased region" description="Basic and acidic residues" evidence="1">
    <location>
        <begin position="165"/>
        <end position="183"/>
    </location>
</feature>
<evidence type="ECO:0000313" key="3">
    <source>
        <dbReference type="RefSeq" id="XP_006822472.1"/>
    </source>
</evidence>
<dbReference type="Proteomes" id="UP000694865">
    <property type="component" value="Unplaced"/>
</dbReference>
<feature type="region of interest" description="Disordered" evidence="1">
    <location>
        <begin position="384"/>
        <end position="437"/>
    </location>
</feature>
<sequence length="437" mass="49030">MEVVSETFTPKSYLIYENKQGPGTMKSDKLRTKVSKKVDIKTLGSCDDSGNDSSGSADTDDICTVTKKSFLVDVMSTSEKKKKKTKLDSMSTVKKTPVKPFMDNEEKKSETKKNKKILASMPTPTTCEEQIKVNSKMDIVDENNKTSTRKVDTETKKRSKKRKSEKIDGNKLKSEKTAKTLDSSRAKCDTSTILNNNEHGRNTDSGTCDSLVDHTKILDKTEQNISKLPLTLKGLTTTPGWAADVELPKQKPSIMDFYDSDDFVDEDDDLFDRLDVDKSLKQRLEVMSSLKSNEKKKTSEDVALEVVSEKYTPKYRYRLFFGSTEGSEIKTDKTRTRTSTEGDIKKQGFLIDSGDDSTGSADTDDICTVADTPRMVLFNMDEVMSTSKKKPKKKQIDSVATDQSFQNTPVKVIGNHEGKKSETKKKKKMGYVNNKLR</sequence>
<feature type="region of interest" description="Disordered" evidence="1">
    <location>
        <begin position="138"/>
        <end position="183"/>
    </location>
</feature>
<dbReference type="RefSeq" id="XP_006822472.1">
    <property type="nucleotide sequence ID" value="XM_006822409.1"/>
</dbReference>
<keyword evidence="2" id="KW-1185">Reference proteome</keyword>
<gene>
    <name evidence="3" type="primary">LOC102801456</name>
</gene>
<organism evidence="2 3">
    <name type="scientific">Saccoglossus kowalevskii</name>
    <name type="common">Acorn worm</name>
    <dbReference type="NCBI Taxonomy" id="10224"/>
    <lineage>
        <taxon>Eukaryota</taxon>
        <taxon>Metazoa</taxon>
        <taxon>Hemichordata</taxon>
        <taxon>Enteropneusta</taxon>
        <taxon>Harrimaniidae</taxon>
        <taxon>Saccoglossus</taxon>
    </lineage>
</organism>
<reference evidence="3" key="1">
    <citation type="submission" date="2025-08" db="UniProtKB">
        <authorList>
            <consortium name="RefSeq"/>
        </authorList>
    </citation>
    <scope>IDENTIFICATION</scope>
    <source>
        <tissue evidence="3">Testes</tissue>
    </source>
</reference>
<feature type="compositionally biased region" description="Basic and acidic residues" evidence="1">
    <location>
        <begin position="102"/>
        <end position="112"/>
    </location>
</feature>
<proteinExistence type="predicted"/>
<evidence type="ECO:0000256" key="1">
    <source>
        <dbReference type="SAM" id="MobiDB-lite"/>
    </source>
</evidence>
<dbReference type="GeneID" id="102801456"/>
<accession>A0ABM0MR31</accession>
<feature type="compositionally biased region" description="Basic and acidic residues" evidence="1">
    <location>
        <begin position="138"/>
        <end position="156"/>
    </location>
</feature>
<evidence type="ECO:0000313" key="2">
    <source>
        <dbReference type="Proteomes" id="UP000694865"/>
    </source>
</evidence>
<feature type="region of interest" description="Disordered" evidence="1">
    <location>
        <begin position="77"/>
        <end position="115"/>
    </location>
</feature>
<name>A0ABM0MR31_SACKO</name>
<feature type="compositionally biased region" description="Polar residues" evidence="1">
    <location>
        <begin position="398"/>
        <end position="409"/>
    </location>
</feature>
<protein>
    <submittedName>
        <fullName evidence="3">Transcriptional regulator ATRX homolog</fullName>
    </submittedName>
</protein>